<organism evidence="3 4">
    <name type="scientific">Streptomyces cacaoi</name>
    <dbReference type="NCBI Taxonomy" id="1898"/>
    <lineage>
        <taxon>Bacteria</taxon>
        <taxon>Bacillati</taxon>
        <taxon>Actinomycetota</taxon>
        <taxon>Actinomycetes</taxon>
        <taxon>Kitasatosporales</taxon>
        <taxon>Streptomycetaceae</taxon>
        <taxon>Streptomyces</taxon>
    </lineage>
</organism>
<evidence type="ECO:0000313" key="4">
    <source>
        <dbReference type="Proteomes" id="UP000319210"/>
    </source>
</evidence>
<dbReference type="AlphaFoldDB" id="A0A4Y3QST5"/>
<dbReference type="InterPro" id="IPR012223">
    <property type="entry name" value="TEII"/>
</dbReference>
<sequence length="264" mass="29189">MAEPKRPRKWLLRSPGTEAPARLFLLPYSGVGASMYNRWPERIGPAEVCRIQLPGRENRVREEHYGTYPQLAGQLAEALLPYLDRPFGFFGHCGGALPGFATALLLAERGLPTPSWLFVSSQVAPHLGPYGRFLSLSDDQLRDELRQMAREMGGDEPQPDMIELGMRVLRADLAANRAYRLPAPVQLPCTVHTLSWTDDHEIRPEQMTGWDAYAAPGRFRTSLLPGGHFAFLQAPEALRTALAGTMTEQPEAAPNPAAGIEEHA</sequence>
<evidence type="ECO:0000256" key="1">
    <source>
        <dbReference type="ARBA" id="ARBA00007169"/>
    </source>
</evidence>
<dbReference type="EMBL" id="BJMM01000003">
    <property type="protein sequence ID" value="GEB48474.1"/>
    <property type="molecule type" value="Genomic_DNA"/>
</dbReference>
<comment type="caution">
    <text evidence="3">The sequence shown here is derived from an EMBL/GenBank/DDBJ whole genome shotgun (WGS) entry which is preliminary data.</text>
</comment>
<feature type="domain" description="Thioesterase" evidence="2">
    <location>
        <begin position="22"/>
        <end position="237"/>
    </location>
</feature>
<dbReference type="OrthoDB" id="8480037at2"/>
<evidence type="ECO:0000313" key="3">
    <source>
        <dbReference type="EMBL" id="GEB48474.1"/>
    </source>
</evidence>
<keyword evidence="4" id="KW-1185">Reference proteome</keyword>
<dbReference type="InterPro" id="IPR001031">
    <property type="entry name" value="Thioesterase"/>
</dbReference>
<dbReference type="RefSeq" id="WP_086815633.1">
    <property type="nucleotide sequence ID" value="NZ_BJMM01000003.1"/>
</dbReference>
<dbReference type="SUPFAM" id="SSF53474">
    <property type="entry name" value="alpha/beta-Hydrolases"/>
    <property type="match status" value="1"/>
</dbReference>
<dbReference type="GO" id="GO:0008610">
    <property type="term" value="P:lipid biosynthetic process"/>
    <property type="evidence" value="ECO:0007669"/>
    <property type="project" value="TreeGrafter"/>
</dbReference>
<protein>
    <submittedName>
        <fullName evidence="3">Thioesterase</fullName>
    </submittedName>
</protein>
<evidence type="ECO:0000259" key="2">
    <source>
        <dbReference type="Pfam" id="PF00975"/>
    </source>
</evidence>
<gene>
    <name evidence="3" type="ORF">SCA03_10250</name>
</gene>
<dbReference type="Gene3D" id="3.40.50.1820">
    <property type="entry name" value="alpha/beta hydrolase"/>
    <property type="match status" value="1"/>
</dbReference>
<dbReference type="Pfam" id="PF00975">
    <property type="entry name" value="Thioesterase"/>
    <property type="match status" value="1"/>
</dbReference>
<comment type="similarity">
    <text evidence="1">Belongs to the thioesterase family.</text>
</comment>
<dbReference type="PANTHER" id="PTHR11487:SF0">
    <property type="entry name" value="S-ACYL FATTY ACID SYNTHASE THIOESTERASE, MEDIUM CHAIN"/>
    <property type="match status" value="1"/>
</dbReference>
<dbReference type="PANTHER" id="PTHR11487">
    <property type="entry name" value="THIOESTERASE"/>
    <property type="match status" value="1"/>
</dbReference>
<dbReference type="InterPro" id="IPR029058">
    <property type="entry name" value="AB_hydrolase_fold"/>
</dbReference>
<reference evidence="3 4" key="1">
    <citation type="submission" date="2019-06" db="EMBL/GenBank/DDBJ databases">
        <title>Whole genome shotgun sequence of Streptomyces cacaoi subsp. cacaoi NBRC 12748.</title>
        <authorList>
            <person name="Hosoyama A."/>
            <person name="Uohara A."/>
            <person name="Ohji S."/>
            <person name="Ichikawa N."/>
        </authorList>
    </citation>
    <scope>NUCLEOTIDE SEQUENCE [LARGE SCALE GENOMIC DNA]</scope>
    <source>
        <strain evidence="3 4">NBRC 12748</strain>
    </source>
</reference>
<dbReference type="Proteomes" id="UP000319210">
    <property type="component" value="Unassembled WGS sequence"/>
</dbReference>
<name>A0A4Y3QST5_STRCI</name>
<proteinExistence type="inferred from homology"/>
<accession>A0A4Y3QST5</accession>